<keyword evidence="3 5" id="KW-0238">DNA-binding</keyword>
<dbReference type="InterPro" id="IPR004107">
    <property type="entry name" value="Integrase_SAM-like_N"/>
</dbReference>
<dbReference type="PROSITE" id="PS51898">
    <property type="entry name" value="TYR_RECOMBINASE"/>
    <property type="match status" value="1"/>
</dbReference>
<dbReference type="InterPro" id="IPR011010">
    <property type="entry name" value="DNA_brk_join_enz"/>
</dbReference>
<dbReference type="RefSeq" id="WP_132742665.1">
    <property type="nucleotide sequence ID" value="NZ_SLXK01000001.1"/>
</dbReference>
<dbReference type="InterPro" id="IPR013762">
    <property type="entry name" value="Integrase-like_cat_sf"/>
</dbReference>
<evidence type="ECO:0000256" key="3">
    <source>
        <dbReference type="ARBA" id="ARBA00023125"/>
    </source>
</evidence>
<evidence type="ECO:0000313" key="8">
    <source>
        <dbReference type="EMBL" id="TCP32148.1"/>
    </source>
</evidence>
<feature type="domain" description="Core-binding (CB)" evidence="7">
    <location>
        <begin position="56"/>
        <end position="139"/>
    </location>
</feature>
<name>A0A4R2PCK0_9BACL</name>
<protein>
    <submittedName>
        <fullName evidence="8">Site-specific recombinase XerD</fullName>
    </submittedName>
</protein>
<evidence type="ECO:0000256" key="5">
    <source>
        <dbReference type="PROSITE-ProRule" id="PRU01248"/>
    </source>
</evidence>
<dbReference type="GO" id="GO:0006310">
    <property type="term" value="P:DNA recombination"/>
    <property type="evidence" value="ECO:0007669"/>
    <property type="project" value="UniProtKB-KW"/>
</dbReference>
<accession>A0A4R2PCK0</accession>
<dbReference type="InterPro" id="IPR028259">
    <property type="entry name" value="AP2-like_int_N"/>
</dbReference>
<sequence>MASYTNRGTKKKPSWQYTISHKPKPIRKGGFKTKKEAEVAAAEIEAELRKGVVPQLKFEPFDDYFESWVKVYKSGIGDNTRARYNDTLQSIREYFGNKPIQEINKRSYQEFLNEYAKKHAKSTTRKLNTHIRACVRDAVDEGVIRVDFTRGAIISGDNKEKRPEEKHLNFGDSETLLKELYKRLEKGLSYYVLLLGLTSGMRYAEMMGLTRKDFNFDKNEINIDKTWGYTKKMHKGFGPTKNDQSVRKIKMDHKTMQAFKRLFELTPDNIHRLVFFSPSSKYNVISNTGSNKLLKNLLKELEIERQISVHGLRHTHASVLLYQQVSLYYVSERLGHADIETTMNTYTHIVKELREQDEEKTADVFENMVV</sequence>
<dbReference type="Pfam" id="PF14659">
    <property type="entry name" value="Phage_int_SAM_3"/>
    <property type="match status" value="1"/>
</dbReference>
<evidence type="ECO:0000256" key="4">
    <source>
        <dbReference type="ARBA" id="ARBA00023172"/>
    </source>
</evidence>
<dbReference type="GO" id="GO:0015074">
    <property type="term" value="P:DNA integration"/>
    <property type="evidence" value="ECO:0007669"/>
    <property type="project" value="UniProtKB-KW"/>
</dbReference>
<dbReference type="InterPro" id="IPR010998">
    <property type="entry name" value="Integrase_recombinase_N"/>
</dbReference>
<dbReference type="SUPFAM" id="SSF56349">
    <property type="entry name" value="DNA breaking-rejoining enzymes"/>
    <property type="match status" value="1"/>
</dbReference>
<keyword evidence="4" id="KW-0233">DNA recombination</keyword>
<dbReference type="Proteomes" id="UP000295416">
    <property type="component" value="Unassembled WGS sequence"/>
</dbReference>
<reference evidence="8 9" key="1">
    <citation type="submission" date="2019-03" db="EMBL/GenBank/DDBJ databases">
        <title>Genomic Encyclopedia of Type Strains, Phase IV (KMG-IV): sequencing the most valuable type-strain genomes for metagenomic binning, comparative biology and taxonomic classification.</title>
        <authorList>
            <person name="Goeker M."/>
        </authorList>
    </citation>
    <scope>NUCLEOTIDE SEQUENCE [LARGE SCALE GENOMIC DNA]</scope>
    <source>
        <strain evidence="8 9">DSM 19377</strain>
    </source>
</reference>
<dbReference type="InterPro" id="IPR002104">
    <property type="entry name" value="Integrase_catalytic"/>
</dbReference>
<evidence type="ECO:0000259" key="6">
    <source>
        <dbReference type="PROSITE" id="PS51898"/>
    </source>
</evidence>
<dbReference type="Pfam" id="PF00589">
    <property type="entry name" value="Phage_integrase"/>
    <property type="match status" value="1"/>
</dbReference>
<organism evidence="8 9">
    <name type="scientific">Scopulibacillus darangshiensis</name>
    <dbReference type="NCBI Taxonomy" id="442528"/>
    <lineage>
        <taxon>Bacteria</taxon>
        <taxon>Bacillati</taxon>
        <taxon>Bacillota</taxon>
        <taxon>Bacilli</taxon>
        <taxon>Bacillales</taxon>
        <taxon>Sporolactobacillaceae</taxon>
        <taxon>Scopulibacillus</taxon>
    </lineage>
</organism>
<comment type="similarity">
    <text evidence="1">Belongs to the 'phage' integrase family.</text>
</comment>
<dbReference type="AlphaFoldDB" id="A0A4R2PCK0"/>
<evidence type="ECO:0000313" key="9">
    <source>
        <dbReference type="Proteomes" id="UP000295416"/>
    </source>
</evidence>
<dbReference type="OrthoDB" id="9803188at2"/>
<dbReference type="PROSITE" id="PS51900">
    <property type="entry name" value="CB"/>
    <property type="match status" value="1"/>
</dbReference>
<feature type="domain" description="Tyr recombinase" evidence="6">
    <location>
        <begin position="166"/>
        <end position="363"/>
    </location>
</feature>
<dbReference type="GO" id="GO:0003677">
    <property type="term" value="F:DNA binding"/>
    <property type="evidence" value="ECO:0007669"/>
    <property type="project" value="UniProtKB-UniRule"/>
</dbReference>
<keyword evidence="2" id="KW-0229">DNA integration</keyword>
<dbReference type="CDD" id="cd01189">
    <property type="entry name" value="INT_ICEBs1_C_like"/>
    <property type="match status" value="1"/>
</dbReference>
<dbReference type="InterPro" id="IPR050808">
    <property type="entry name" value="Phage_Integrase"/>
</dbReference>
<dbReference type="Gene3D" id="1.10.150.130">
    <property type="match status" value="1"/>
</dbReference>
<proteinExistence type="inferred from homology"/>
<dbReference type="PANTHER" id="PTHR30629:SF2">
    <property type="entry name" value="PROPHAGE INTEGRASE INTS-RELATED"/>
    <property type="match status" value="1"/>
</dbReference>
<dbReference type="InterPro" id="IPR044068">
    <property type="entry name" value="CB"/>
</dbReference>
<evidence type="ECO:0000256" key="2">
    <source>
        <dbReference type="ARBA" id="ARBA00022908"/>
    </source>
</evidence>
<dbReference type="PANTHER" id="PTHR30629">
    <property type="entry name" value="PROPHAGE INTEGRASE"/>
    <property type="match status" value="1"/>
</dbReference>
<evidence type="ECO:0000259" key="7">
    <source>
        <dbReference type="PROSITE" id="PS51900"/>
    </source>
</evidence>
<keyword evidence="9" id="KW-1185">Reference proteome</keyword>
<dbReference type="Pfam" id="PF14657">
    <property type="entry name" value="Arm-DNA-bind_4"/>
    <property type="match status" value="1"/>
</dbReference>
<gene>
    <name evidence="8" type="ORF">EV207_101126</name>
</gene>
<comment type="caution">
    <text evidence="8">The sequence shown here is derived from an EMBL/GenBank/DDBJ whole genome shotgun (WGS) entry which is preliminary data.</text>
</comment>
<evidence type="ECO:0000256" key="1">
    <source>
        <dbReference type="ARBA" id="ARBA00008857"/>
    </source>
</evidence>
<dbReference type="Gene3D" id="1.10.443.10">
    <property type="entry name" value="Intergrase catalytic core"/>
    <property type="match status" value="1"/>
</dbReference>
<dbReference type="EMBL" id="SLXK01000001">
    <property type="protein sequence ID" value="TCP32148.1"/>
    <property type="molecule type" value="Genomic_DNA"/>
</dbReference>